<gene>
    <name evidence="1" type="ORF">SAMN05421881_102131</name>
</gene>
<organism evidence="1 2">
    <name type="scientific">Nitrosomonas halophila</name>
    <dbReference type="NCBI Taxonomy" id="44576"/>
    <lineage>
        <taxon>Bacteria</taxon>
        <taxon>Pseudomonadati</taxon>
        <taxon>Pseudomonadota</taxon>
        <taxon>Betaproteobacteria</taxon>
        <taxon>Nitrosomonadales</taxon>
        <taxon>Nitrosomonadaceae</taxon>
        <taxon>Nitrosomonas</taxon>
    </lineage>
</organism>
<accession>A0A1H3HQU4</accession>
<dbReference type="Proteomes" id="UP000198640">
    <property type="component" value="Unassembled WGS sequence"/>
</dbReference>
<protein>
    <submittedName>
        <fullName evidence="1">Uncharacterized protein</fullName>
    </submittedName>
</protein>
<dbReference type="OrthoDB" id="9182900at2"/>
<proteinExistence type="predicted"/>
<dbReference type="RefSeq" id="WP_090413624.1">
    <property type="nucleotide sequence ID" value="NZ_FNOY01000021.1"/>
</dbReference>
<sequence length="188" mass="20393">MASESTRKLILWGALALTLLAVIWVEDEPEIEAPIETVRPAKSAAGNAVGAAKSHESLPVEQLGKRTFSAEADDIFAVTSWEPKRPPAGSASSSPFGAQQLIARPVAPPPAPTAPPLQLKYLGRVSDGQKTRVFLTQLDKNHVAAVGERIDGKYRVDRIREDTIELTYLPLGIKQTLLINDKNPGRIR</sequence>
<dbReference type="AlphaFoldDB" id="A0A1H3HQU4"/>
<dbReference type="STRING" id="44576.SAMN05421881_102131"/>
<evidence type="ECO:0000313" key="2">
    <source>
        <dbReference type="Proteomes" id="UP000198640"/>
    </source>
</evidence>
<reference evidence="1 2" key="1">
    <citation type="submission" date="2016-10" db="EMBL/GenBank/DDBJ databases">
        <authorList>
            <person name="de Groot N.N."/>
        </authorList>
    </citation>
    <scope>NUCLEOTIDE SEQUENCE [LARGE SCALE GENOMIC DNA]</scope>
    <source>
        <strain evidence="1 2">Nm1</strain>
    </source>
</reference>
<keyword evidence="2" id="KW-1185">Reference proteome</keyword>
<dbReference type="EMBL" id="FNOY01000021">
    <property type="protein sequence ID" value="SDY17802.1"/>
    <property type="molecule type" value="Genomic_DNA"/>
</dbReference>
<name>A0A1H3HQU4_9PROT</name>
<evidence type="ECO:0000313" key="1">
    <source>
        <dbReference type="EMBL" id="SDY17802.1"/>
    </source>
</evidence>